<dbReference type="FunFam" id="3.30.70.270:FF:000003">
    <property type="entry name" value="Transposon Ty3-G Gag-Pol polyprotein"/>
    <property type="match status" value="1"/>
</dbReference>
<dbReference type="EMBL" id="BSYR01000017">
    <property type="protein sequence ID" value="GMI80033.1"/>
    <property type="molecule type" value="Genomic_DNA"/>
</dbReference>
<dbReference type="PANTHER" id="PTHR33064">
    <property type="entry name" value="POL PROTEIN"/>
    <property type="match status" value="1"/>
</dbReference>
<dbReference type="SUPFAM" id="SSF56672">
    <property type="entry name" value="DNA/RNA polymerases"/>
    <property type="match status" value="1"/>
</dbReference>
<dbReference type="PANTHER" id="PTHR33064:SF37">
    <property type="entry name" value="RIBONUCLEASE H"/>
    <property type="match status" value="1"/>
</dbReference>
<proteinExistence type="predicted"/>
<dbReference type="OrthoDB" id="1685174at2759"/>
<gene>
    <name evidence="2" type="ORF">HRI_001672600</name>
</gene>
<accession>A0A9W7HNL2</accession>
<dbReference type="InterPro" id="IPR000477">
    <property type="entry name" value="RT_dom"/>
</dbReference>
<dbReference type="Pfam" id="PF00078">
    <property type="entry name" value="RVT_1"/>
    <property type="match status" value="1"/>
</dbReference>
<dbReference type="CDD" id="cd01647">
    <property type="entry name" value="RT_LTR"/>
    <property type="match status" value="1"/>
</dbReference>
<comment type="caution">
    <text evidence="2">The sequence shown here is derived from an EMBL/GenBank/DDBJ whole genome shotgun (WGS) entry which is preliminary data.</text>
</comment>
<dbReference type="Gene3D" id="3.30.70.270">
    <property type="match status" value="2"/>
</dbReference>
<organism evidence="2 3">
    <name type="scientific">Hibiscus trionum</name>
    <name type="common">Flower of an hour</name>
    <dbReference type="NCBI Taxonomy" id="183268"/>
    <lineage>
        <taxon>Eukaryota</taxon>
        <taxon>Viridiplantae</taxon>
        <taxon>Streptophyta</taxon>
        <taxon>Embryophyta</taxon>
        <taxon>Tracheophyta</taxon>
        <taxon>Spermatophyta</taxon>
        <taxon>Magnoliopsida</taxon>
        <taxon>eudicotyledons</taxon>
        <taxon>Gunneridae</taxon>
        <taxon>Pentapetalae</taxon>
        <taxon>rosids</taxon>
        <taxon>malvids</taxon>
        <taxon>Malvales</taxon>
        <taxon>Malvaceae</taxon>
        <taxon>Malvoideae</taxon>
        <taxon>Hibiscus</taxon>
    </lineage>
</organism>
<dbReference type="PROSITE" id="PS50878">
    <property type="entry name" value="RT_POL"/>
    <property type="match status" value="1"/>
</dbReference>
<evidence type="ECO:0000313" key="3">
    <source>
        <dbReference type="Proteomes" id="UP001165190"/>
    </source>
</evidence>
<feature type="domain" description="Reverse transcriptase" evidence="1">
    <location>
        <begin position="1"/>
        <end position="82"/>
    </location>
</feature>
<sequence length="143" mass="16283">MPFGMINASVTFQLLMNQLFKGLLRKTVMLFLDEILVYSENLGEHLKHLKAVLEILRANQLYAKLSKCSFGAALVDYLGYVISGGQISMEGSKVQCVKEWPPPKSVKKLQRFFGLSSYYKRFIRGYEGITKPLTELLKKGAWK</sequence>
<evidence type="ECO:0000259" key="1">
    <source>
        <dbReference type="PROSITE" id="PS50878"/>
    </source>
</evidence>
<evidence type="ECO:0000313" key="2">
    <source>
        <dbReference type="EMBL" id="GMI80033.1"/>
    </source>
</evidence>
<dbReference type="InterPro" id="IPR043502">
    <property type="entry name" value="DNA/RNA_pol_sf"/>
</dbReference>
<dbReference type="AlphaFoldDB" id="A0A9W7HNL2"/>
<dbReference type="InterPro" id="IPR043128">
    <property type="entry name" value="Rev_trsase/Diguanyl_cyclase"/>
</dbReference>
<dbReference type="InterPro" id="IPR051320">
    <property type="entry name" value="Viral_Replic_Matur_Polypro"/>
</dbReference>
<name>A0A9W7HNL2_HIBTR</name>
<keyword evidence="3" id="KW-1185">Reference proteome</keyword>
<protein>
    <recommendedName>
        <fullName evidence="1">Reverse transcriptase domain-containing protein</fullName>
    </recommendedName>
</protein>
<reference evidence="2" key="1">
    <citation type="submission" date="2023-05" db="EMBL/GenBank/DDBJ databases">
        <title>Genome and transcriptome analyses reveal genes involved in the formation of fine ridges on petal epidermal cells in Hibiscus trionum.</title>
        <authorList>
            <person name="Koshimizu S."/>
            <person name="Masuda S."/>
            <person name="Ishii T."/>
            <person name="Shirasu K."/>
            <person name="Hoshino A."/>
            <person name="Arita M."/>
        </authorList>
    </citation>
    <scope>NUCLEOTIDE SEQUENCE</scope>
    <source>
        <strain evidence="2">Hamamatsu line</strain>
    </source>
</reference>
<dbReference type="Proteomes" id="UP001165190">
    <property type="component" value="Unassembled WGS sequence"/>
</dbReference>